<evidence type="ECO:0000259" key="5">
    <source>
        <dbReference type="Pfam" id="PF04355"/>
    </source>
</evidence>
<dbReference type="InterPro" id="IPR007450">
    <property type="entry name" value="BamE_dom"/>
</dbReference>
<feature type="domain" description="Outer membrane protein assembly factor BamE" evidence="5">
    <location>
        <begin position="34"/>
        <end position="100"/>
    </location>
</feature>
<dbReference type="InterPro" id="IPR026592">
    <property type="entry name" value="BamE"/>
</dbReference>
<comment type="subunit">
    <text evidence="4">Part of the Bam complex.</text>
</comment>
<dbReference type="GO" id="GO:0043165">
    <property type="term" value="P:Gram-negative-bacterium-type cell outer membrane assembly"/>
    <property type="evidence" value="ECO:0007669"/>
    <property type="project" value="UniProtKB-UniRule"/>
</dbReference>
<dbReference type="PANTHER" id="PTHR37482:SF1">
    <property type="entry name" value="OUTER MEMBRANE PROTEIN ASSEMBLY FACTOR BAME"/>
    <property type="match status" value="1"/>
</dbReference>
<gene>
    <name evidence="6" type="primary">smpA</name>
    <name evidence="4" type="synonym">bamE</name>
    <name evidence="6" type="ORF">NCTC13337_02257</name>
</gene>
<accession>A0A380MY33</accession>
<dbReference type="Pfam" id="PF04355">
    <property type="entry name" value="BamE"/>
    <property type="match status" value="1"/>
</dbReference>
<evidence type="ECO:0000256" key="3">
    <source>
        <dbReference type="ARBA" id="ARBA00023237"/>
    </source>
</evidence>
<evidence type="ECO:0000256" key="4">
    <source>
        <dbReference type="HAMAP-Rule" id="MF_00925"/>
    </source>
</evidence>
<keyword evidence="4" id="KW-0449">Lipoprotein</keyword>
<proteinExistence type="inferred from homology"/>
<dbReference type="AlphaFoldDB" id="A0A380MY33"/>
<dbReference type="PANTHER" id="PTHR37482">
    <property type="entry name" value="OUTER MEMBRANE PROTEIN ASSEMBLY FACTOR BAME"/>
    <property type="match status" value="1"/>
</dbReference>
<keyword evidence="3 4" id="KW-0998">Cell outer membrane</keyword>
<dbReference type="Proteomes" id="UP000254601">
    <property type="component" value="Unassembled WGS sequence"/>
</dbReference>
<keyword evidence="7" id="KW-1185">Reference proteome</keyword>
<dbReference type="EMBL" id="UHIC01000001">
    <property type="protein sequence ID" value="SUO97202.1"/>
    <property type="molecule type" value="Genomic_DNA"/>
</dbReference>
<comment type="similarity">
    <text evidence="4">Belongs to the BamE family.</text>
</comment>
<dbReference type="GO" id="GO:1990063">
    <property type="term" value="C:Bam protein complex"/>
    <property type="evidence" value="ECO:0007669"/>
    <property type="project" value="TreeGrafter"/>
</dbReference>
<reference evidence="6 7" key="1">
    <citation type="submission" date="2018-06" db="EMBL/GenBank/DDBJ databases">
        <authorList>
            <consortium name="Pathogen Informatics"/>
            <person name="Doyle S."/>
        </authorList>
    </citation>
    <scope>NUCLEOTIDE SEQUENCE [LARGE SCALE GENOMIC DNA]</scope>
    <source>
        <strain evidence="6 7">NCTC13337</strain>
    </source>
</reference>
<name>A0A380MY33_9GAMM</name>
<evidence type="ECO:0000256" key="2">
    <source>
        <dbReference type="ARBA" id="ARBA00023136"/>
    </source>
</evidence>
<dbReference type="InterPro" id="IPR037873">
    <property type="entry name" value="BamE-like"/>
</dbReference>
<sequence length="113" mass="12870">MKRLTTIFSSLFLAFILSACSYSPFLYKTDIQQGNIYTSEQAAQIQLGMNRELVHQILGTPAVNDPFHANIDNYIFTFKSGSTNRLYRRSLTIQYTNGVVTSVRENPLIIENK</sequence>
<dbReference type="PROSITE" id="PS51257">
    <property type="entry name" value="PROKAR_LIPOPROTEIN"/>
    <property type="match status" value="1"/>
</dbReference>
<evidence type="ECO:0000313" key="7">
    <source>
        <dbReference type="Proteomes" id="UP000254601"/>
    </source>
</evidence>
<evidence type="ECO:0000313" key="6">
    <source>
        <dbReference type="EMBL" id="SUO97202.1"/>
    </source>
</evidence>
<dbReference type="GO" id="GO:0030674">
    <property type="term" value="F:protein-macromolecule adaptor activity"/>
    <property type="evidence" value="ECO:0007669"/>
    <property type="project" value="TreeGrafter"/>
</dbReference>
<dbReference type="Gene3D" id="3.30.1450.10">
    <property type="match status" value="1"/>
</dbReference>
<organism evidence="6 7">
    <name type="scientific">Suttonella ornithocola</name>
    <dbReference type="NCBI Taxonomy" id="279832"/>
    <lineage>
        <taxon>Bacteria</taxon>
        <taxon>Pseudomonadati</taxon>
        <taxon>Pseudomonadota</taxon>
        <taxon>Gammaproteobacteria</taxon>
        <taxon>Cardiobacteriales</taxon>
        <taxon>Cardiobacteriaceae</taxon>
        <taxon>Suttonella</taxon>
    </lineage>
</organism>
<keyword evidence="2 4" id="KW-0472">Membrane</keyword>
<keyword evidence="4" id="KW-0564">Palmitate</keyword>
<comment type="subcellular location">
    <subcellularLocation>
        <location evidence="4">Cell outer membrane</location>
        <topology evidence="4">Lipid-anchor</topology>
    </subcellularLocation>
</comment>
<keyword evidence="1 4" id="KW-0732">Signal</keyword>
<dbReference type="HAMAP" id="MF_00925">
    <property type="entry name" value="OM_assembly_BamE"/>
    <property type="match status" value="1"/>
</dbReference>
<comment type="function">
    <text evidence="4">Part of the outer membrane protein assembly complex, which is involved in assembly and insertion of beta-barrel proteins into the outer membrane.</text>
</comment>
<dbReference type="RefSeq" id="WP_072576688.1">
    <property type="nucleotide sequence ID" value="NZ_LWHB01000091.1"/>
</dbReference>
<evidence type="ECO:0000256" key="1">
    <source>
        <dbReference type="ARBA" id="ARBA00022729"/>
    </source>
</evidence>
<dbReference type="GO" id="GO:0051205">
    <property type="term" value="P:protein insertion into membrane"/>
    <property type="evidence" value="ECO:0007669"/>
    <property type="project" value="UniProtKB-UniRule"/>
</dbReference>
<protein>
    <recommendedName>
        <fullName evidence="4">Outer membrane protein assembly factor BamE</fullName>
    </recommendedName>
</protein>